<dbReference type="Gene3D" id="2.40.40.10">
    <property type="entry name" value="RlpA-like domain"/>
    <property type="match status" value="1"/>
</dbReference>
<dbReference type="PANTHER" id="PTHR31836:SF28">
    <property type="entry name" value="SRCR DOMAIN-CONTAINING PROTEIN-RELATED"/>
    <property type="match status" value="1"/>
</dbReference>
<dbReference type="OrthoDB" id="406505at2759"/>
<feature type="chain" id="PRO_5040598033" description="RlpA-like protein double-psi beta-barrel domain-containing protein" evidence="2">
    <location>
        <begin position="28"/>
        <end position="124"/>
    </location>
</feature>
<name>A0A4S8L3A2_DENBC</name>
<evidence type="ECO:0000259" key="3">
    <source>
        <dbReference type="Pfam" id="PF03330"/>
    </source>
</evidence>
<evidence type="ECO:0000256" key="2">
    <source>
        <dbReference type="SAM" id="SignalP"/>
    </source>
</evidence>
<sequence>MTSRVTFYHLRLIFGVVLLSLFMTSHASPLVRRNTGDATNYTPGLGSCGQTNTEADMVVAVHTPQCGKQISATYQGKTIKVKVVDTCPACAEGDLDLSPAAFGQWADASAYGPGRLHGVQWNYV</sequence>
<gene>
    <name evidence="4" type="ORF">K435DRAFT_871763</name>
    <name evidence="5" type="ORF">K435DRAFT_932066</name>
</gene>
<dbReference type="InterPro" id="IPR036908">
    <property type="entry name" value="RlpA-like_sf"/>
</dbReference>
<accession>A0A4S8L3A2</accession>
<feature type="signal peptide" evidence="2">
    <location>
        <begin position="1"/>
        <end position="27"/>
    </location>
</feature>
<dbReference type="InterPro" id="IPR051477">
    <property type="entry name" value="Expansin_CellWall"/>
</dbReference>
<keyword evidence="1 2" id="KW-0732">Signal</keyword>
<dbReference type="EMBL" id="ML179694">
    <property type="protein sequence ID" value="THU82982.1"/>
    <property type="molecule type" value="Genomic_DNA"/>
</dbReference>
<evidence type="ECO:0000313" key="5">
    <source>
        <dbReference type="EMBL" id="THU82986.1"/>
    </source>
</evidence>
<dbReference type="AlphaFoldDB" id="A0A4S8L3A2"/>
<evidence type="ECO:0000313" key="4">
    <source>
        <dbReference type="EMBL" id="THU82982.1"/>
    </source>
</evidence>
<keyword evidence="6" id="KW-1185">Reference proteome</keyword>
<evidence type="ECO:0000313" key="6">
    <source>
        <dbReference type="Proteomes" id="UP000297245"/>
    </source>
</evidence>
<dbReference type="Pfam" id="PF03330">
    <property type="entry name" value="DPBB_1"/>
    <property type="match status" value="1"/>
</dbReference>
<reference evidence="4 6" key="1">
    <citation type="journal article" date="2019" name="Nat. Ecol. Evol.">
        <title>Megaphylogeny resolves global patterns of mushroom evolution.</title>
        <authorList>
            <person name="Varga T."/>
            <person name="Krizsan K."/>
            <person name="Foldi C."/>
            <person name="Dima B."/>
            <person name="Sanchez-Garcia M."/>
            <person name="Sanchez-Ramirez S."/>
            <person name="Szollosi G.J."/>
            <person name="Szarkandi J.G."/>
            <person name="Papp V."/>
            <person name="Albert L."/>
            <person name="Andreopoulos W."/>
            <person name="Angelini C."/>
            <person name="Antonin V."/>
            <person name="Barry K.W."/>
            <person name="Bougher N.L."/>
            <person name="Buchanan P."/>
            <person name="Buyck B."/>
            <person name="Bense V."/>
            <person name="Catcheside P."/>
            <person name="Chovatia M."/>
            <person name="Cooper J."/>
            <person name="Damon W."/>
            <person name="Desjardin D."/>
            <person name="Finy P."/>
            <person name="Geml J."/>
            <person name="Haridas S."/>
            <person name="Hughes K."/>
            <person name="Justo A."/>
            <person name="Karasinski D."/>
            <person name="Kautmanova I."/>
            <person name="Kiss B."/>
            <person name="Kocsube S."/>
            <person name="Kotiranta H."/>
            <person name="LaButti K.M."/>
            <person name="Lechner B.E."/>
            <person name="Liimatainen K."/>
            <person name="Lipzen A."/>
            <person name="Lukacs Z."/>
            <person name="Mihaltcheva S."/>
            <person name="Morgado L.N."/>
            <person name="Niskanen T."/>
            <person name="Noordeloos M.E."/>
            <person name="Ohm R.A."/>
            <person name="Ortiz-Santana B."/>
            <person name="Ovrebo C."/>
            <person name="Racz N."/>
            <person name="Riley R."/>
            <person name="Savchenko A."/>
            <person name="Shiryaev A."/>
            <person name="Soop K."/>
            <person name="Spirin V."/>
            <person name="Szebenyi C."/>
            <person name="Tomsovsky M."/>
            <person name="Tulloss R.E."/>
            <person name="Uehling J."/>
            <person name="Grigoriev I.V."/>
            <person name="Vagvolgyi C."/>
            <person name="Papp T."/>
            <person name="Martin F.M."/>
            <person name="Miettinen O."/>
            <person name="Hibbett D.S."/>
            <person name="Nagy L.G."/>
        </authorList>
    </citation>
    <scope>NUCLEOTIDE SEQUENCE [LARGE SCALE GENOMIC DNA]</scope>
    <source>
        <strain evidence="4 6">CBS 962.96</strain>
    </source>
</reference>
<dbReference type="PANTHER" id="PTHR31836">
    <property type="match status" value="1"/>
</dbReference>
<dbReference type="InterPro" id="IPR009009">
    <property type="entry name" value="RlpA-like_DPBB"/>
</dbReference>
<dbReference type="Proteomes" id="UP000297245">
    <property type="component" value="Unassembled WGS sequence"/>
</dbReference>
<dbReference type="SUPFAM" id="SSF50685">
    <property type="entry name" value="Barwin-like endoglucanases"/>
    <property type="match status" value="1"/>
</dbReference>
<organism evidence="4 6">
    <name type="scientific">Dendrothele bispora (strain CBS 962.96)</name>
    <dbReference type="NCBI Taxonomy" id="1314807"/>
    <lineage>
        <taxon>Eukaryota</taxon>
        <taxon>Fungi</taxon>
        <taxon>Dikarya</taxon>
        <taxon>Basidiomycota</taxon>
        <taxon>Agaricomycotina</taxon>
        <taxon>Agaricomycetes</taxon>
        <taxon>Agaricomycetidae</taxon>
        <taxon>Agaricales</taxon>
        <taxon>Agaricales incertae sedis</taxon>
        <taxon>Dendrothele</taxon>
    </lineage>
</organism>
<evidence type="ECO:0000256" key="1">
    <source>
        <dbReference type="ARBA" id="ARBA00022729"/>
    </source>
</evidence>
<dbReference type="EMBL" id="ML179694">
    <property type="protein sequence ID" value="THU82986.1"/>
    <property type="molecule type" value="Genomic_DNA"/>
</dbReference>
<proteinExistence type="predicted"/>
<protein>
    <recommendedName>
        <fullName evidence="3">RlpA-like protein double-psi beta-barrel domain-containing protein</fullName>
    </recommendedName>
</protein>
<dbReference type="CDD" id="cd22191">
    <property type="entry name" value="DPBB_RlpA_EXP_N-like"/>
    <property type="match status" value="1"/>
</dbReference>
<feature type="domain" description="RlpA-like protein double-psi beta-barrel" evidence="3">
    <location>
        <begin position="35"/>
        <end position="107"/>
    </location>
</feature>